<dbReference type="Pfam" id="PF14223">
    <property type="entry name" value="Retrotran_gag_2"/>
    <property type="match status" value="1"/>
</dbReference>
<organism evidence="1 2">
    <name type="scientific">Peronospora matthiolae</name>
    <dbReference type="NCBI Taxonomy" id="2874970"/>
    <lineage>
        <taxon>Eukaryota</taxon>
        <taxon>Sar</taxon>
        <taxon>Stramenopiles</taxon>
        <taxon>Oomycota</taxon>
        <taxon>Peronosporomycetes</taxon>
        <taxon>Peronosporales</taxon>
        <taxon>Peronosporaceae</taxon>
        <taxon>Peronospora</taxon>
    </lineage>
</organism>
<protein>
    <submittedName>
        <fullName evidence="1">Uncharacterized protein</fullName>
    </submittedName>
</protein>
<comment type="caution">
    <text evidence="1">The sequence shown here is derived from an EMBL/GenBank/DDBJ whole genome shotgun (WGS) entry which is preliminary data.</text>
</comment>
<evidence type="ECO:0000313" key="1">
    <source>
        <dbReference type="EMBL" id="CAK7932512.1"/>
    </source>
</evidence>
<sequence length="89" mass="9949">MNALALIAQGIVPKHHVEICSATTAIQAQTLLRDSYNRTTKHNQVMITFRLHNSTMDEGLTVTESLENLDEFIVGLLSLVQPVEEKWSS</sequence>
<dbReference type="Proteomes" id="UP001162060">
    <property type="component" value="Unassembled WGS sequence"/>
</dbReference>
<dbReference type="AlphaFoldDB" id="A0AAV1UFQ1"/>
<name>A0AAV1UFQ1_9STRA</name>
<gene>
    <name evidence="1" type="ORF">PM001_LOCUS17662</name>
</gene>
<accession>A0AAV1UFQ1</accession>
<dbReference type="EMBL" id="CAKLBY020000190">
    <property type="protein sequence ID" value="CAK7932512.1"/>
    <property type="molecule type" value="Genomic_DNA"/>
</dbReference>
<reference evidence="1" key="1">
    <citation type="submission" date="2024-01" db="EMBL/GenBank/DDBJ databases">
        <authorList>
            <person name="Webb A."/>
        </authorList>
    </citation>
    <scope>NUCLEOTIDE SEQUENCE</scope>
    <source>
        <strain evidence="1">Pm1</strain>
    </source>
</reference>
<proteinExistence type="predicted"/>
<evidence type="ECO:0000313" key="2">
    <source>
        <dbReference type="Proteomes" id="UP001162060"/>
    </source>
</evidence>